<dbReference type="EC" id="2.4.1.17" evidence="6"/>
<dbReference type="PANTHER" id="PTHR48043">
    <property type="entry name" value="EG:EG0003.4 PROTEIN-RELATED"/>
    <property type="match status" value="1"/>
</dbReference>
<keyword evidence="2 5" id="KW-0328">Glycosyltransferase</keyword>
<dbReference type="WBParaSite" id="MhA1_Contig1903.frz3.gene7">
    <property type="protein sequence ID" value="MhA1_Contig1903.frz3.gene7"/>
    <property type="gene ID" value="MhA1_Contig1903.frz3.gene7"/>
</dbReference>
<dbReference type="FunFam" id="3.40.50.2000:FF:000021">
    <property type="entry name" value="UDP-glucuronosyltransferase"/>
    <property type="match status" value="1"/>
</dbReference>
<proteinExistence type="inferred from homology"/>
<evidence type="ECO:0000256" key="5">
    <source>
        <dbReference type="RuleBase" id="RU003718"/>
    </source>
</evidence>
<feature type="transmembrane region" description="Helical" evidence="6">
    <location>
        <begin position="487"/>
        <end position="511"/>
    </location>
</feature>
<comment type="similarity">
    <text evidence="1 5">Belongs to the UDP-glycosyltransferase family.</text>
</comment>
<keyword evidence="7" id="KW-1185">Reference proteome</keyword>
<evidence type="ECO:0000256" key="6">
    <source>
        <dbReference type="RuleBase" id="RU362059"/>
    </source>
</evidence>
<accession>A0A1I8BC99</accession>
<dbReference type="Gene3D" id="3.40.50.2000">
    <property type="entry name" value="Glycogen Phosphorylase B"/>
    <property type="match status" value="1"/>
</dbReference>
<comment type="subcellular location">
    <subcellularLocation>
        <location evidence="6">Membrane</location>
        <topology evidence="6">Single-pass membrane protein</topology>
    </subcellularLocation>
</comment>
<dbReference type="InterPro" id="IPR050271">
    <property type="entry name" value="UDP-glycosyltransferase"/>
</dbReference>
<dbReference type="OMA" id="PFWYYSV"/>
<keyword evidence="6" id="KW-0732">Signal</keyword>
<sequence length="522" mass="59659">MTIILLPLLIFYLLNISSTSASPPQNSKNNFNDIQQNINSNKHKRQLKILVHSPSLSWSHAQYLGRIADTLVDAGHEVHFFKFIMDPNLNFKNETSRVKHIYIIKANPESVEHLDIKNNKLVTESFTSNRPLLTYFNHPMLQFAPMMGTACKETIKQHKLLQKLTNEHFDIGIAEMYEYCAAALFHKLGVKTKLAAFAVPVLQMTVRKFDIPSFASFVPNTFAPRLGLESSFFNRFLNFYNEFYDWVWMDDYILREEKIKNILAKATAGAVLFSFGSIADTTKLNKNIKNAIISAFKRFPKIQFIWKLDSETIKNISELINNIPNIHIFEWLQQPAILAHPNLKAFITHCGQNSLTESVHAGVPIIGIPLFGDQFYNADVAFTHRIGLQIDVNELNGQNGENILFEAIERILQDPSFHQNAQILSKKLLSTPFEPKERLVKWVEFSAEFENLSELDLPGDLELNWFIYYSIDKTVRSAYNLPLSQRILPYAFVASAVLGVSSFIVCVVNPFGIRKLKGKEKN</sequence>
<dbReference type="PANTHER" id="PTHR48043:SF145">
    <property type="entry name" value="FI06409P-RELATED"/>
    <property type="match status" value="1"/>
</dbReference>
<keyword evidence="6" id="KW-0812">Transmembrane</keyword>
<dbReference type="Pfam" id="PF00201">
    <property type="entry name" value="UDPGT"/>
    <property type="match status" value="2"/>
</dbReference>
<reference evidence="8" key="1">
    <citation type="submission" date="2016-11" db="UniProtKB">
        <authorList>
            <consortium name="WormBaseParasite"/>
        </authorList>
    </citation>
    <scope>IDENTIFICATION</scope>
</reference>
<evidence type="ECO:0000256" key="1">
    <source>
        <dbReference type="ARBA" id="ARBA00009995"/>
    </source>
</evidence>
<dbReference type="CDD" id="cd03784">
    <property type="entry name" value="GT1_Gtf-like"/>
    <property type="match status" value="1"/>
</dbReference>
<name>A0A1I8BC99_MELHA</name>
<dbReference type="Proteomes" id="UP000095281">
    <property type="component" value="Unplaced"/>
</dbReference>
<feature type="signal peptide" evidence="6">
    <location>
        <begin position="1"/>
        <end position="21"/>
    </location>
</feature>
<evidence type="ECO:0000313" key="8">
    <source>
        <dbReference type="WBParaSite" id="MhA1_Contig1903.frz3.gene7"/>
    </source>
</evidence>
<evidence type="ECO:0000313" key="7">
    <source>
        <dbReference type="Proteomes" id="UP000095281"/>
    </source>
</evidence>
<evidence type="ECO:0000256" key="2">
    <source>
        <dbReference type="ARBA" id="ARBA00022676"/>
    </source>
</evidence>
<dbReference type="GO" id="GO:0016020">
    <property type="term" value="C:membrane"/>
    <property type="evidence" value="ECO:0007669"/>
    <property type="project" value="UniProtKB-SubCell"/>
</dbReference>
<dbReference type="PROSITE" id="PS00375">
    <property type="entry name" value="UDPGT"/>
    <property type="match status" value="1"/>
</dbReference>
<organism evidence="7 8">
    <name type="scientific">Meloidogyne hapla</name>
    <name type="common">Root-knot nematode worm</name>
    <dbReference type="NCBI Taxonomy" id="6305"/>
    <lineage>
        <taxon>Eukaryota</taxon>
        <taxon>Metazoa</taxon>
        <taxon>Ecdysozoa</taxon>
        <taxon>Nematoda</taxon>
        <taxon>Chromadorea</taxon>
        <taxon>Rhabditida</taxon>
        <taxon>Tylenchina</taxon>
        <taxon>Tylenchomorpha</taxon>
        <taxon>Tylenchoidea</taxon>
        <taxon>Meloidogynidae</taxon>
        <taxon>Meloidogyninae</taxon>
        <taxon>Meloidogyne</taxon>
    </lineage>
</organism>
<feature type="chain" id="PRO_5009030046" description="UDP-glucuronosyltransferase" evidence="6">
    <location>
        <begin position="22"/>
        <end position="522"/>
    </location>
</feature>
<dbReference type="InterPro" id="IPR002213">
    <property type="entry name" value="UDP_glucos_trans"/>
</dbReference>
<dbReference type="InterPro" id="IPR035595">
    <property type="entry name" value="UDP_glycos_trans_CS"/>
</dbReference>
<evidence type="ECO:0000256" key="3">
    <source>
        <dbReference type="ARBA" id="ARBA00022679"/>
    </source>
</evidence>
<protein>
    <recommendedName>
        <fullName evidence="6">UDP-glucuronosyltransferase</fullName>
        <ecNumber evidence="6">2.4.1.17</ecNumber>
    </recommendedName>
</protein>
<keyword evidence="3 5" id="KW-0808">Transferase</keyword>
<dbReference type="AlphaFoldDB" id="A0A1I8BC99"/>
<evidence type="ECO:0000256" key="4">
    <source>
        <dbReference type="ARBA" id="ARBA00047475"/>
    </source>
</evidence>
<comment type="catalytic activity">
    <reaction evidence="4 6">
        <text>glucuronate acceptor + UDP-alpha-D-glucuronate = acceptor beta-D-glucuronoside + UDP + H(+)</text>
        <dbReference type="Rhea" id="RHEA:21032"/>
        <dbReference type="ChEBI" id="CHEBI:15378"/>
        <dbReference type="ChEBI" id="CHEBI:58052"/>
        <dbReference type="ChEBI" id="CHEBI:58223"/>
        <dbReference type="ChEBI" id="CHEBI:132367"/>
        <dbReference type="ChEBI" id="CHEBI:132368"/>
        <dbReference type="EC" id="2.4.1.17"/>
    </reaction>
</comment>
<keyword evidence="6" id="KW-1133">Transmembrane helix</keyword>
<dbReference type="GO" id="GO:0015020">
    <property type="term" value="F:glucuronosyltransferase activity"/>
    <property type="evidence" value="ECO:0007669"/>
    <property type="project" value="UniProtKB-EC"/>
</dbReference>
<dbReference type="SUPFAM" id="SSF53756">
    <property type="entry name" value="UDP-Glycosyltransferase/glycogen phosphorylase"/>
    <property type="match status" value="1"/>
</dbReference>
<keyword evidence="6" id="KW-0472">Membrane</keyword>